<keyword evidence="1" id="KW-0732">Signal</keyword>
<reference evidence="2 3" key="1">
    <citation type="submission" date="2021-04" db="EMBL/GenBank/DDBJ databases">
        <authorList>
            <person name="De Guttry C."/>
            <person name="Zahm M."/>
            <person name="Klopp C."/>
            <person name="Cabau C."/>
            <person name="Louis A."/>
            <person name="Berthelot C."/>
            <person name="Parey E."/>
            <person name="Roest Crollius H."/>
            <person name="Montfort J."/>
            <person name="Robinson-Rechavi M."/>
            <person name="Bucao C."/>
            <person name="Bouchez O."/>
            <person name="Gislard M."/>
            <person name="Lluch J."/>
            <person name="Milhes M."/>
            <person name="Lampietro C."/>
            <person name="Lopez Roques C."/>
            <person name="Donnadieu C."/>
            <person name="Braasch I."/>
            <person name="Desvignes T."/>
            <person name="Postlethwait J."/>
            <person name="Bobe J."/>
            <person name="Wedekind C."/>
            <person name="Guiguen Y."/>
        </authorList>
    </citation>
    <scope>NUCLEOTIDE SEQUENCE [LARGE SCALE GENOMIC DNA]</scope>
    <source>
        <strain evidence="2">Cs_M1</strain>
        <tissue evidence="2">Blood</tissue>
    </source>
</reference>
<feature type="chain" id="PRO_5042996334" description="Secreted protein" evidence="1">
    <location>
        <begin position="24"/>
        <end position="143"/>
    </location>
</feature>
<feature type="signal peptide" evidence="1">
    <location>
        <begin position="1"/>
        <end position="23"/>
    </location>
</feature>
<sequence>MFKGAYLLVVMTVLAEVVVESSGSVLPVDEVSDCLKRGYTAAQKRNCGFDEACEDAKYKDAILPCILLGYDLIYQDSSYHRDSDFDVYGMAHCAIGRCSEGWGKKPKAHGEQFQILSGLDESFSSCLVAVKDCAKPGRNKEEL</sequence>
<dbReference type="Proteomes" id="UP001356427">
    <property type="component" value="Unassembled WGS sequence"/>
</dbReference>
<protein>
    <recommendedName>
        <fullName evidence="4">Secreted protein</fullName>
    </recommendedName>
</protein>
<keyword evidence="3" id="KW-1185">Reference proteome</keyword>
<organism evidence="2 3">
    <name type="scientific">Coregonus suidteri</name>
    <dbReference type="NCBI Taxonomy" id="861788"/>
    <lineage>
        <taxon>Eukaryota</taxon>
        <taxon>Metazoa</taxon>
        <taxon>Chordata</taxon>
        <taxon>Craniata</taxon>
        <taxon>Vertebrata</taxon>
        <taxon>Euteleostomi</taxon>
        <taxon>Actinopterygii</taxon>
        <taxon>Neopterygii</taxon>
        <taxon>Teleostei</taxon>
        <taxon>Protacanthopterygii</taxon>
        <taxon>Salmoniformes</taxon>
        <taxon>Salmonidae</taxon>
        <taxon>Coregoninae</taxon>
        <taxon>Coregonus</taxon>
    </lineage>
</organism>
<proteinExistence type="predicted"/>
<gene>
    <name evidence="2" type="ORF">J4Q44_G00304850</name>
</gene>
<name>A0AAN8L691_9TELE</name>
<evidence type="ECO:0008006" key="4">
    <source>
        <dbReference type="Google" id="ProtNLM"/>
    </source>
</evidence>
<evidence type="ECO:0000313" key="3">
    <source>
        <dbReference type="Proteomes" id="UP001356427"/>
    </source>
</evidence>
<comment type="caution">
    <text evidence="2">The sequence shown here is derived from an EMBL/GenBank/DDBJ whole genome shotgun (WGS) entry which is preliminary data.</text>
</comment>
<dbReference type="EMBL" id="JAGTTL010000029">
    <property type="protein sequence ID" value="KAK6298975.1"/>
    <property type="molecule type" value="Genomic_DNA"/>
</dbReference>
<accession>A0AAN8L691</accession>
<evidence type="ECO:0000313" key="2">
    <source>
        <dbReference type="EMBL" id="KAK6298975.1"/>
    </source>
</evidence>
<evidence type="ECO:0000256" key="1">
    <source>
        <dbReference type="SAM" id="SignalP"/>
    </source>
</evidence>
<dbReference type="AlphaFoldDB" id="A0AAN8L691"/>